<dbReference type="Pfam" id="PF01980">
    <property type="entry name" value="TrmO_N"/>
    <property type="match status" value="1"/>
</dbReference>
<dbReference type="PROSITE" id="PS01318">
    <property type="entry name" value="TSAA_1"/>
    <property type="match status" value="1"/>
</dbReference>
<dbReference type="InterPro" id="IPR040372">
    <property type="entry name" value="YaeB-like"/>
</dbReference>
<keyword evidence="5" id="KW-1185">Reference proteome</keyword>
<dbReference type="EMBL" id="JAYGII010000005">
    <property type="protein sequence ID" value="MEA5444948.1"/>
    <property type="molecule type" value="Genomic_DNA"/>
</dbReference>
<dbReference type="Gene3D" id="3.30.2310.10">
    <property type="entry name" value="YaeB-like"/>
    <property type="match status" value="1"/>
</dbReference>
<gene>
    <name evidence="4" type="primary">tsaA</name>
    <name evidence="4" type="ORF">VCB98_03845</name>
</gene>
<dbReference type="InterPro" id="IPR023370">
    <property type="entry name" value="TrmO-like_N"/>
</dbReference>
<dbReference type="GO" id="GO:0089715">
    <property type="term" value="F:tRNA (L-threonylcarbamoyladenosine(37)-C2) methyltransferase activity"/>
    <property type="evidence" value="ECO:0007669"/>
    <property type="project" value="TreeGrafter"/>
</dbReference>
<dbReference type="InterPro" id="IPR023368">
    <property type="entry name" value="UPF0066_cons_site"/>
</dbReference>
<organism evidence="4 5">
    <name type="scientific">Natronospira elongata</name>
    <dbReference type="NCBI Taxonomy" id="3110268"/>
    <lineage>
        <taxon>Bacteria</taxon>
        <taxon>Pseudomonadati</taxon>
        <taxon>Pseudomonadota</taxon>
        <taxon>Gammaproteobacteria</taxon>
        <taxon>Natronospirales</taxon>
        <taxon>Natronospiraceae</taxon>
        <taxon>Natronospira</taxon>
    </lineage>
</organism>
<feature type="domain" description="TsaA-like" evidence="3">
    <location>
        <begin position="1"/>
        <end position="139"/>
    </location>
</feature>
<evidence type="ECO:0000256" key="1">
    <source>
        <dbReference type="ARBA" id="ARBA00022691"/>
    </source>
</evidence>
<evidence type="ECO:0000313" key="5">
    <source>
        <dbReference type="Proteomes" id="UP001302316"/>
    </source>
</evidence>
<comment type="caution">
    <text evidence="4">The sequence shown here is derived from an EMBL/GenBank/DDBJ whole genome shotgun (WGS) entry which is preliminary data.</text>
</comment>
<dbReference type="NCBIfam" id="TIGR00104">
    <property type="entry name" value="tRNA_TsaA"/>
    <property type="match status" value="1"/>
</dbReference>
<protein>
    <submittedName>
        <fullName evidence="4">tRNA (N6-threonylcarbamoyladenosine(37)-N6)-methyltransferase TrmO</fullName>
    </submittedName>
</protein>
<keyword evidence="1" id="KW-0949">S-adenosyl-L-methionine</keyword>
<dbReference type="Proteomes" id="UP001302316">
    <property type="component" value="Unassembled WGS sequence"/>
</dbReference>
<dbReference type="InterPro" id="IPR036414">
    <property type="entry name" value="YaeB_N_sf"/>
</dbReference>
<dbReference type="PANTHER" id="PTHR12818">
    <property type="entry name" value="TRNA (ADENINE(37)-N6)-METHYLTRANSFERASE"/>
    <property type="match status" value="1"/>
</dbReference>
<evidence type="ECO:0000313" key="4">
    <source>
        <dbReference type="EMBL" id="MEA5444948.1"/>
    </source>
</evidence>
<dbReference type="PANTHER" id="PTHR12818:SF0">
    <property type="entry name" value="TRNA (ADENINE(37)-N6)-METHYLTRANSFERASE"/>
    <property type="match status" value="1"/>
</dbReference>
<dbReference type="InterPro" id="IPR036413">
    <property type="entry name" value="YaeB-like_sf"/>
</dbReference>
<accession>A0AAP6JDF6</accession>
<name>A0AAP6JDF6_9GAMM</name>
<dbReference type="AlphaFoldDB" id="A0AAP6JDF6"/>
<sequence length="223" mass="24537">MDIIADLFTDFPEKFGIPRQAGQAPSSQGRVVLRPAFARPEAVRGLEGYSHIWLLFQFHQAQGWRPTVRPPRLGGNRRLGVFASRSPFRPNPIGLSVFRLEGIDCDDGVCLHVSGVDILDGTPVLDIKPYLPWADCVSAQGGFADEVPATLTVSLSRQAESSLAQMAEGNRLRSLLAQTLGLDPRPAYHEDPERIYFSNLAGLEVQWRICEDVVEVLSVDAAD</sequence>
<evidence type="ECO:0000259" key="3">
    <source>
        <dbReference type="PROSITE" id="PS51668"/>
    </source>
</evidence>
<dbReference type="CDD" id="cd09281">
    <property type="entry name" value="UPF0066"/>
    <property type="match status" value="1"/>
</dbReference>
<dbReference type="SUPFAM" id="SSF118196">
    <property type="entry name" value="YaeB-like"/>
    <property type="match status" value="1"/>
</dbReference>
<dbReference type="Pfam" id="PF18389">
    <property type="entry name" value="TrmO_C"/>
    <property type="match status" value="1"/>
</dbReference>
<evidence type="ECO:0000256" key="2">
    <source>
        <dbReference type="ARBA" id="ARBA00033753"/>
    </source>
</evidence>
<reference evidence="4 5" key="1">
    <citation type="submission" date="2023-12" db="EMBL/GenBank/DDBJ databases">
        <title>Whole-genome sequencing of halo(alkali)philic microorganisms from hypersaline lakes.</title>
        <authorList>
            <person name="Sorokin D.Y."/>
            <person name="Merkel A.Y."/>
            <person name="Messina E."/>
            <person name="Yakimov M."/>
        </authorList>
    </citation>
    <scope>NUCLEOTIDE SEQUENCE [LARGE SCALE GENOMIC DNA]</scope>
    <source>
        <strain evidence="4 5">AB-CW1</strain>
    </source>
</reference>
<proteinExistence type="inferred from homology"/>
<dbReference type="PROSITE" id="PS51668">
    <property type="entry name" value="TSAA_2"/>
    <property type="match status" value="1"/>
</dbReference>
<dbReference type="RefSeq" id="WP_346050577.1">
    <property type="nucleotide sequence ID" value="NZ_JAYGII010000005.1"/>
</dbReference>
<comment type="similarity">
    <text evidence="2">Belongs to the tRNA methyltransferase O family.</text>
</comment>
<dbReference type="InterPro" id="IPR041369">
    <property type="entry name" value="TrmO_C"/>
</dbReference>
<dbReference type="Gene3D" id="2.40.30.70">
    <property type="entry name" value="YaeB-like"/>
    <property type="match status" value="1"/>
</dbReference>